<dbReference type="Proteomes" id="UP000249061">
    <property type="component" value="Unassembled WGS sequence"/>
</dbReference>
<accession>A0A2W5THB0</accession>
<dbReference type="AlphaFoldDB" id="A0A2W5THB0"/>
<comment type="caution">
    <text evidence="1">The sequence shown here is derived from an EMBL/GenBank/DDBJ whole genome shotgun (WGS) entry which is preliminary data.</text>
</comment>
<dbReference type="EMBL" id="QFQP01000016">
    <property type="protein sequence ID" value="PZR10765.1"/>
    <property type="molecule type" value="Genomic_DNA"/>
</dbReference>
<evidence type="ECO:0000313" key="1">
    <source>
        <dbReference type="EMBL" id="PZR10765.1"/>
    </source>
</evidence>
<reference evidence="1 2" key="1">
    <citation type="submission" date="2017-08" db="EMBL/GenBank/DDBJ databases">
        <title>Infants hospitalized years apart are colonized by the same room-sourced microbial strains.</title>
        <authorList>
            <person name="Brooks B."/>
            <person name="Olm M.R."/>
            <person name="Firek B.A."/>
            <person name="Baker R."/>
            <person name="Thomas B.C."/>
            <person name="Morowitz M.J."/>
            <person name="Banfield J.F."/>
        </authorList>
    </citation>
    <scope>NUCLEOTIDE SEQUENCE [LARGE SCALE GENOMIC DNA]</scope>
    <source>
        <strain evidence="1">S2_003_000_R2_14</strain>
    </source>
</reference>
<name>A0A2W5THB0_9BACT</name>
<proteinExistence type="predicted"/>
<organism evidence="1 2">
    <name type="scientific">Archangium gephyra</name>
    <dbReference type="NCBI Taxonomy" id="48"/>
    <lineage>
        <taxon>Bacteria</taxon>
        <taxon>Pseudomonadati</taxon>
        <taxon>Myxococcota</taxon>
        <taxon>Myxococcia</taxon>
        <taxon>Myxococcales</taxon>
        <taxon>Cystobacterineae</taxon>
        <taxon>Archangiaceae</taxon>
        <taxon>Archangium</taxon>
    </lineage>
</organism>
<gene>
    <name evidence="1" type="ORF">DI536_18995</name>
</gene>
<evidence type="ECO:0000313" key="2">
    <source>
        <dbReference type="Proteomes" id="UP000249061"/>
    </source>
</evidence>
<sequence>MNRLLPAAAFAVAEAPTAEFAQVRGRIDANHRSRSTPGMGGALEFQVRSDFAAREDAKLKRRWPQTGAGCTHARVDGGDLAIDSEGWDAPFASRSFVNSGNPAETSGAPSTCAFTAAEYPAL</sequence>
<protein>
    <submittedName>
        <fullName evidence="1">Uncharacterized protein</fullName>
    </submittedName>
</protein>